<feature type="domain" description="Penicillin-binding protein transpeptidase" evidence="8">
    <location>
        <begin position="51"/>
        <end position="276"/>
    </location>
</feature>
<accession>A0A5P2HBF9</accession>
<dbReference type="Proteomes" id="UP000322822">
    <property type="component" value="Chromosome 2"/>
</dbReference>
<keyword evidence="4 7" id="KW-0732">Signal</keyword>
<dbReference type="PROSITE" id="PS51257">
    <property type="entry name" value="PROKAR_LIPOPROTEIN"/>
    <property type="match status" value="1"/>
</dbReference>
<comment type="similarity">
    <text evidence="2">Belongs to the class-D beta-lactamase family.</text>
</comment>
<reference evidence="9 10" key="1">
    <citation type="submission" date="2019-09" db="EMBL/GenBank/DDBJ databases">
        <title>FDA dAtabase for Regulatory Grade micrObial Sequences (FDA-ARGOS): Supporting development and validation of Infectious Disease Dx tests.</title>
        <authorList>
            <person name="Sciortino C."/>
            <person name="Tallon L."/>
            <person name="Sadzewicz L."/>
            <person name="Vavikolanu K."/>
            <person name="Mehta A."/>
            <person name="Aluvathingal J."/>
            <person name="Nadendla S."/>
            <person name="Nandy P."/>
            <person name="Geyer C."/>
            <person name="Yan Y."/>
            <person name="Sichtig H."/>
        </authorList>
    </citation>
    <scope>NUCLEOTIDE SEQUENCE [LARGE SCALE GENOMIC DNA]</scope>
    <source>
        <strain evidence="9 10">FDAARGOS_664</strain>
    </source>
</reference>
<dbReference type="PANTHER" id="PTHR30627:SF6">
    <property type="entry name" value="BETA-LACTAMASE YBXI-RELATED"/>
    <property type="match status" value="1"/>
</dbReference>
<dbReference type="Pfam" id="PF00905">
    <property type="entry name" value="Transpeptidase"/>
    <property type="match status" value="1"/>
</dbReference>
<comment type="catalytic activity">
    <reaction evidence="1">
        <text>a beta-lactam + H2O = a substituted beta-amino acid</text>
        <dbReference type="Rhea" id="RHEA:20401"/>
        <dbReference type="ChEBI" id="CHEBI:15377"/>
        <dbReference type="ChEBI" id="CHEBI:35627"/>
        <dbReference type="ChEBI" id="CHEBI:140347"/>
        <dbReference type="EC" id="3.5.2.6"/>
    </reaction>
</comment>
<evidence type="ECO:0000256" key="1">
    <source>
        <dbReference type="ARBA" id="ARBA00001526"/>
    </source>
</evidence>
<keyword evidence="6" id="KW-0046">Antibiotic resistance</keyword>
<dbReference type="InterPro" id="IPR001460">
    <property type="entry name" value="PCN-bd_Tpept"/>
</dbReference>
<evidence type="ECO:0000256" key="3">
    <source>
        <dbReference type="ARBA" id="ARBA00012865"/>
    </source>
</evidence>
<dbReference type="AlphaFoldDB" id="A0A5P2HBF9"/>
<evidence type="ECO:0000259" key="8">
    <source>
        <dbReference type="Pfam" id="PF00905"/>
    </source>
</evidence>
<protein>
    <recommendedName>
        <fullName evidence="3">beta-lactamase</fullName>
        <ecNumber evidence="3">3.5.2.6</ecNumber>
    </recommendedName>
</protein>
<proteinExistence type="inferred from homology"/>
<feature type="chain" id="PRO_5024828001" description="beta-lactamase" evidence="7">
    <location>
        <begin position="25"/>
        <end position="288"/>
    </location>
</feature>
<dbReference type="InterPro" id="IPR012338">
    <property type="entry name" value="Beta-lactam/transpept-like"/>
</dbReference>
<evidence type="ECO:0000256" key="2">
    <source>
        <dbReference type="ARBA" id="ARBA00007898"/>
    </source>
</evidence>
<dbReference type="RefSeq" id="WP_150374650.1">
    <property type="nucleotide sequence ID" value="NZ_CP044067.1"/>
</dbReference>
<dbReference type="EMBL" id="CP044067">
    <property type="protein sequence ID" value="QET04589.1"/>
    <property type="molecule type" value="Genomic_DNA"/>
</dbReference>
<dbReference type="SUPFAM" id="SSF56601">
    <property type="entry name" value="beta-lactamase/transpeptidase-like"/>
    <property type="match status" value="1"/>
</dbReference>
<dbReference type="OrthoDB" id="9762883at2"/>
<evidence type="ECO:0000256" key="5">
    <source>
        <dbReference type="ARBA" id="ARBA00022801"/>
    </source>
</evidence>
<dbReference type="GO" id="GO:0008658">
    <property type="term" value="F:penicillin binding"/>
    <property type="evidence" value="ECO:0007669"/>
    <property type="project" value="InterPro"/>
</dbReference>
<dbReference type="InterPro" id="IPR050515">
    <property type="entry name" value="Beta-lactam/transpept"/>
</dbReference>
<organism evidence="9 10">
    <name type="scientific">Cupriavidus pauculus</name>
    <dbReference type="NCBI Taxonomy" id="82633"/>
    <lineage>
        <taxon>Bacteria</taxon>
        <taxon>Pseudomonadati</taxon>
        <taxon>Pseudomonadota</taxon>
        <taxon>Betaproteobacteria</taxon>
        <taxon>Burkholderiales</taxon>
        <taxon>Burkholderiaceae</taxon>
        <taxon>Cupriavidus</taxon>
    </lineage>
</organism>
<sequence length="288" mass="31547">MRKRFAGLLIAPLLLACAAVPLHAAQAVQPGKTTEAPIDAKPLFDAAGVDGTMVVYDVRRQRMLTYNPKRAATAYSPASTFKIFNSLIGLETGAVADVDHDKLPWDGKPWLHEGKPILPAACNADVPLRVALRNSCVPAYQVLARRVGTAQYRKYLGAAHFGNADVEGPVDRFWLNGHLKITTYQQIDFLRNAAAHKVPLISEQSFRALDDILTIEQTPAYTLRAKTGWATSGKVGVGWWVGWVTRGDDTYVFAMNLDMSKMETGPKRLEIGRAVLRQVGALPDQAPN</sequence>
<gene>
    <name evidence="9" type="ORF">FOB72_21010</name>
</gene>
<evidence type="ECO:0000313" key="10">
    <source>
        <dbReference type="Proteomes" id="UP000322822"/>
    </source>
</evidence>
<name>A0A5P2HBF9_9BURK</name>
<dbReference type="EC" id="3.5.2.6" evidence="3"/>
<dbReference type="PANTHER" id="PTHR30627">
    <property type="entry name" value="PEPTIDOGLYCAN D,D-TRANSPEPTIDASE"/>
    <property type="match status" value="1"/>
</dbReference>
<dbReference type="GO" id="GO:0071555">
    <property type="term" value="P:cell wall organization"/>
    <property type="evidence" value="ECO:0007669"/>
    <property type="project" value="TreeGrafter"/>
</dbReference>
<keyword evidence="5" id="KW-0378">Hydrolase</keyword>
<dbReference type="GO" id="GO:0008800">
    <property type="term" value="F:beta-lactamase activity"/>
    <property type="evidence" value="ECO:0007669"/>
    <property type="project" value="UniProtKB-EC"/>
</dbReference>
<evidence type="ECO:0000313" key="9">
    <source>
        <dbReference type="EMBL" id="QET04589.1"/>
    </source>
</evidence>
<feature type="signal peptide" evidence="7">
    <location>
        <begin position="1"/>
        <end position="24"/>
    </location>
</feature>
<dbReference type="GO" id="GO:0046677">
    <property type="term" value="P:response to antibiotic"/>
    <property type="evidence" value="ECO:0007669"/>
    <property type="project" value="UniProtKB-KW"/>
</dbReference>
<dbReference type="GO" id="GO:0005886">
    <property type="term" value="C:plasma membrane"/>
    <property type="evidence" value="ECO:0007669"/>
    <property type="project" value="TreeGrafter"/>
</dbReference>
<evidence type="ECO:0000256" key="6">
    <source>
        <dbReference type="ARBA" id="ARBA00023251"/>
    </source>
</evidence>
<dbReference type="Gene3D" id="3.40.710.10">
    <property type="entry name" value="DD-peptidase/beta-lactamase superfamily"/>
    <property type="match status" value="1"/>
</dbReference>
<evidence type="ECO:0000256" key="4">
    <source>
        <dbReference type="ARBA" id="ARBA00022729"/>
    </source>
</evidence>
<evidence type="ECO:0000256" key="7">
    <source>
        <dbReference type="SAM" id="SignalP"/>
    </source>
</evidence>